<dbReference type="FunFam" id="3.80.10.10:FF:001164">
    <property type="entry name" value="GH01279p"/>
    <property type="match status" value="1"/>
</dbReference>
<dbReference type="AlphaFoldDB" id="A0A9N9MYV1"/>
<gene>
    <name evidence="7" type="ORF">CEUTPL_LOCUS12302</name>
</gene>
<feature type="region of interest" description="Disordered" evidence="4">
    <location>
        <begin position="587"/>
        <end position="607"/>
    </location>
</feature>
<evidence type="ECO:0000313" key="8">
    <source>
        <dbReference type="Proteomes" id="UP001152799"/>
    </source>
</evidence>
<sequence length="607" mass="69117">MLLSCRRLHLPSLIVIWLVCSGVAGGSNPLCPASCTCKPTDRGKKRISCLAGGLADPIPTGQMDPRIEILEISAPEDKKNWLSVTSIFQHFKQLEELHISNSNINQIAMHAFWGLPTLKILDLSLNNISSVFDHNFRGLVNLLELNLDDNRLTALQSGVFKHLTELRILSLQRNKLRVLVPRTFLKLVKLHVLRINGNKFEELDPEAFKEVTELRTLECRYCGLERINTQIYHLLPYLTHLDLGYNALQYLYYDEFQDLHRLHTLKLDGNLFPVILENTFVNQQQLRYLCLARNRIAKIPDTALKNLTNLVELDLGYNKLYKVESVAFTHVANSLQKLIISGNNFKLNVIKTIIETVLNVWDLSVANMKLETIPRNFFPDNIKSLNLSWNNLTDISQEMFPRQLEILDLNNNKLKGLNDSAVLYLETLKTVNIENNPWTCELCHITDMFFRVNKSTLFKNATCAFPSVLNAKKLLKLSLDEIPPCGDQEFTEEDFEATSKRGLFIGLICIVTFGLSSIVFVVISCVKRHNDNAAQRAKRTAESLQENSLENSVTVFSKSQISFQFPLDLMERKLSVSTIDEIKRDERPEIKRDESQGMSNGSVVTGL</sequence>
<keyword evidence="5" id="KW-1133">Transmembrane helix</keyword>
<dbReference type="SMART" id="SM00364">
    <property type="entry name" value="LRR_BAC"/>
    <property type="match status" value="4"/>
</dbReference>
<dbReference type="PROSITE" id="PS51450">
    <property type="entry name" value="LRR"/>
    <property type="match status" value="4"/>
</dbReference>
<evidence type="ECO:0000256" key="1">
    <source>
        <dbReference type="ARBA" id="ARBA00022614"/>
    </source>
</evidence>
<dbReference type="GO" id="GO:0005615">
    <property type="term" value="C:extracellular space"/>
    <property type="evidence" value="ECO:0007669"/>
    <property type="project" value="TreeGrafter"/>
</dbReference>
<dbReference type="Proteomes" id="UP001152799">
    <property type="component" value="Chromosome 7"/>
</dbReference>
<dbReference type="Gene3D" id="3.80.10.10">
    <property type="entry name" value="Ribonuclease Inhibitor"/>
    <property type="match status" value="3"/>
</dbReference>
<organism evidence="7 8">
    <name type="scientific">Ceutorhynchus assimilis</name>
    <name type="common">cabbage seed weevil</name>
    <dbReference type="NCBI Taxonomy" id="467358"/>
    <lineage>
        <taxon>Eukaryota</taxon>
        <taxon>Metazoa</taxon>
        <taxon>Ecdysozoa</taxon>
        <taxon>Arthropoda</taxon>
        <taxon>Hexapoda</taxon>
        <taxon>Insecta</taxon>
        <taxon>Pterygota</taxon>
        <taxon>Neoptera</taxon>
        <taxon>Endopterygota</taxon>
        <taxon>Coleoptera</taxon>
        <taxon>Polyphaga</taxon>
        <taxon>Cucujiformia</taxon>
        <taxon>Curculionidae</taxon>
        <taxon>Ceutorhynchinae</taxon>
        <taxon>Ceutorhynchus</taxon>
    </lineage>
</organism>
<dbReference type="InterPro" id="IPR050328">
    <property type="entry name" value="Dev_Immune_Receptor"/>
</dbReference>
<dbReference type="Pfam" id="PF13855">
    <property type="entry name" value="LRR_8"/>
    <property type="match status" value="4"/>
</dbReference>
<proteinExistence type="predicted"/>
<reference evidence="7" key="1">
    <citation type="submission" date="2022-01" db="EMBL/GenBank/DDBJ databases">
        <authorList>
            <person name="King R."/>
        </authorList>
    </citation>
    <scope>NUCLEOTIDE SEQUENCE</scope>
</reference>
<dbReference type="PANTHER" id="PTHR24373">
    <property type="entry name" value="SLIT RELATED LEUCINE-RICH REPEAT NEURONAL PROTEIN"/>
    <property type="match status" value="1"/>
</dbReference>
<dbReference type="EMBL" id="OU892283">
    <property type="protein sequence ID" value="CAG9771877.1"/>
    <property type="molecule type" value="Genomic_DNA"/>
</dbReference>
<dbReference type="InterPro" id="IPR032675">
    <property type="entry name" value="LRR_dom_sf"/>
</dbReference>
<feature type="signal peptide" evidence="6">
    <location>
        <begin position="1"/>
        <end position="26"/>
    </location>
</feature>
<keyword evidence="2 6" id="KW-0732">Signal</keyword>
<evidence type="ECO:0000256" key="6">
    <source>
        <dbReference type="SAM" id="SignalP"/>
    </source>
</evidence>
<keyword evidence="8" id="KW-1185">Reference proteome</keyword>
<keyword evidence="5" id="KW-0472">Membrane</keyword>
<evidence type="ECO:0000256" key="4">
    <source>
        <dbReference type="SAM" id="MobiDB-lite"/>
    </source>
</evidence>
<dbReference type="InterPro" id="IPR003591">
    <property type="entry name" value="Leu-rich_rpt_typical-subtyp"/>
</dbReference>
<feature type="compositionally biased region" description="Polar residues" evidence="4">
    <location>
        <begin position="596"/>
        <end position="607"/>
    </location>
</feature>
<dbReference type="PANTHER" id="PTHR24373:SF370">
    <property type="entry name" value="FISH-LIPS, ISOFORM E"/>
    <property type="match status" value="1"/>
</dbReference>
<keyword evidence="1" id="KW-0433">Leucine-rich repeat</keyword>
<dbReference type="SMART" id="SM00369">
    <property type="entry name" value="LRR_TYP"/>
    <property type="match status" value="11"/>
</dbReference>
<evidence type="ECO:0000313" key="7">
    <source>
        <dbReference type="EMBL" id="CAG9771877.1"/>
    </source>
</evidence>
<dbReference type="GO" id="GO:0031012">
    <property type="term" value="C:extracellular matrix"/>
    <property type="evidence" value="ECO:0007669"/>
    <property type="project" value="TreeGrafter"/>
</dbReference>
<protein>
    <submittedName>
        <fullName evidence="7">Uncharacterized protein</fullName>
    </submittedName>
</protein>
<keyword evidence="5" id="KW-0812">Transmembrane</keyword>
<dbReference type="OrthoDB" id="9229163at2759"/>
<dbReference type="SMART" id="SM00365">
    <property type="entry name" value="LRR_SD22"/>
    <property type="match status" value="6"/>
</dbReference>
<evidence type="ECO:0000256" key="2">
    <source>
        <dbReference type="ARBA" id="ARBA00022729"/>
    </source>
</evidence>
<feature type="chain" id="PRO_5040115489" evidence="6">
    <location>
        <begin position="27"/>
        <end position="607"/>
    </location>
</feature>
<keyword evidence="3" id="KW-0677">Repeat</keyword>
<feature type="transmembrane region" description="Helical" evidence="5">
    <location>
        <begin position="503"/>
        <end position="526"/>
    </location>
</feature>
<name>A0A9N9MYV1_9CUCU</name>
<dbReference type="InterPro" id="IPR001611">
    <property type="entry name" value="Leu-rich_rpt"/>
</dbReference>
<dbReference type="SUPFAM" id="SSF52075">
    <property type="entry name" value="Outer arm dynein light chain 1"/>
    <property type="match status" value="1"/>
</dbReference>
<accession>A0A9N9MYV1</accession>
<evidence type="ECO:0000256" key="3">
    <source>
        <dbReference type="ARBA" id="ARBA00022737"/>
    </source>
</evidence>
<dbReference type="SUPFAM" id="SSF52058">
    <property type="entry name" value="L domain-like"/>
    <property type="match status" value="1"/>
</dbReference>
<evidence type="ECO:0000256" key="5">
    <source>
        <dbReference type="SAM" id="Phobius"/>
    </source>
</evidence>